<comment type="caution">
    <text evidence="2">The sequence shown here is derived from an EMBL/GenBank/DDBJ whole genome shotgun (WGS) entry which is preliminary data.</text>
</comment>
<proteinExistence type="predicted"/>
<dbReference type="RefSeq" id="WP_373654071.1">
    <property type="nucleotide sequence ID" value="NZ_JBGUAW010000001.1"/>
</dbReference>
<dbReference type="InterPro" id="IPR014867">
    <property type="entry name" value="Spore_coat_CotH_CotH2/3/7"/>
</dbReference>
<keyword evidence="3" id="KW-1185">Reference proteome</keyword>
<reference evidence="2 3" key="1">
    <citation type="submission" date="2024-08" db="EMBL/GenBank/DDBJ databases">
        <title>Whole-genome sequencing of halo(alkali)philic microorganisms from hypersaline lakes.</title>
        <authorList>
            <person name="Sorokin D.Y."/>
            <person name="Merkel A.Y."/>
            <person name="Messina E."/>
            <person name="Yakimov M."/>
        </authorList>
    </citation>
    <scope>NUCLEOTIDE SEQUENCE [LARGE SCALE GENOMIC DNA]</scope>
    <source>
        <strain evidence="2 3">Cl-TMA</strain>
    </source>
</reference>
<dbReference type="PANTHER" id="PTHR40050">
    <property type="entry name" value="INNER SPORE COAT PROTEIN H"/>
    <property type="match status" value="1"/>
</dbReference>
<dbReference type="GO" id="GO:0016301">
    <property type="term" value="F:kinase activity"/>
    <property type="evidence" value="ECO:0007669"/>
    <property type="project" value="UniProtKB-KW"/>
</dbReference>
<dbReference type="PANTHER" id="PTHR40050:SF1">
    <property type="entry name" value="INNER SPORE COAT PROTEIN H"/>
    <property type="match status" value="1"/>
</dbReference>
<keyword evidence="2" id="KW-0808">Transferase</keyword>
<organism evidence="2 3">
    <name type="scientific">Thiohalorhabdus methylotrophus</name>
    <dbReference type="NCBI Taxonomy" id="3242694"/>
    <lineage>
        <taxon>Bacteria</taxon>
        <taxon>Pseudomonadati</taxon>
        <taxon>Pseudomonadota</taxon>
        <taxon>Gammaproteobacteria</taxon>
        <taxon>Thiohalorhabdales</taxon>
        <taxon>Thiohalorhabdaceae</taxon>
        <taxon>Thiohalorhabdus</taxon>
    </lineage>
</organism>
<evidence type="ECO:0000313" key="2">
    <source>
        <dbReference type="EMBL" id="MFA9459280.1"/>
    </source>
</evidence>
<evidence type="ECO:0000313" key="3">
    <source>
        <dbReference type="Proteomes" id="UP001575181"/>
    </source>
</evidence>
<dbReference type="PROSITE" id="PS51257">
    <property type="entry name" value="PROKAR_LIPOPROTEIN"/>
    <property type="match status" value="1"/>
</dbReference>
<dbReference type="EMBL" id="JBGUAW010000001">
    <property type="protein sequence ID" value="MFA9459280.1"/>
    <property type="molecule type" value="Genomic_DNA"/>
</dbReference>
<accession>A0ABV4TPN2</accession>
<feature type="chain" id="PRO_5046554842" evidence="1">
    <location>
        <begin position="16"/>
        <end position="614"/>
    </location>
</feature>
<keyword evidence="2" id="KW-0418">Kinase</keyword>
<dbReference type="Proteomes" id="UP001575181">
    <property type="component" value="Unassembled WGS sequence"/>
</dbReference>
<evidence type="ECO:0000256" key="1">
    <source>
        <dbReference type="SAM" id="SignalP"/>
    </source>
</evidence>
<dbReference type="Pfam" id="PF08757">
    <property type="entry name" value="CotH"/>
    <property type="match status" value="1"/>
</dbReference>
<keyword evidence="1" id="KW-0732">Signal</keyword>
<feature type="signal peptide" evidence="1">
    <location>
        <begin position="1"/>
        <end position="15"/>
    </location>
</feature>
<sequence>MLQRMVLVGSLIALAAGCAQGPQPEREALSKADLPRGHELVRNNPVLEPGDLKVLDLEMDPLDARVLFRKEPFDRSSFPVTLLVDGARHEGRVEVLGSSSRRFAKKSILIKLREGEAWRGQRRIALDAMANDGSMMRERLAWDTIEALGMAAPRVRYRRLHINGELIGVFLQTEWIRPALFARFGLGTEGVLFSPDSSAFCGDLTPMDAGRAAECWNVLSSGGDGIRPIVKLGRRIDATPVEEFDTFLAEHFHVDSVIDWFLINTLTNNGDTYNKNYFLYRAPADSRWTVVPFDYDLTFGHNFDPYLAYPRNIFNEHFVYYYPPQLGAYSPLKEKVLRNDALRGRFLTRLRHLMGLKPAGYGKESFGLWHPEVMGERIAALREALKSYARLDRYQPQSRVGFRREVETVAYYTRARWHYLRAKMFGRFPWNADSAHWDPQEAPPPPPLPETLYAADTTWQAGDGDSLAMVAPGYGYILAMLDDIRPGDTARLRFSVEVDMNQPPAVAPPLMDPRQCVQRTWFLILKTPADHVRADLTLEYLQENSKRNELGEWLDEGFLELWLYGGRGWWPLNARTNPEANTLQASRVVLPSGRLLRFVACSPGVVERAQRDPG</sequence>
<gene>
    <name evidence="2" type="ORF">ACERLL_00380</name>
</gene>
<protein>
    <submittedName>
        <fullName evidence="2">CotH kinase family protein</fullName>
    </submittedName>
</protein>
<name>A0ABV4TPN2_9GAMM</name>